<dbReference type="Proteomes" id="UP001138997">
    <property type="component" value="Unassembled WGS sequence"/>
</dbReference>
<gene>
    <name evidence="1" type="ORF">LR394_06760</name>
</gene>
<evidence type="ECO:0000313" key="1">
    <source>
        <dbReference type="EMBL" id="MCD5310589.1"/>
    </source>
</evidence>
<dbReference type="InterPro" id="IPR004220">
    <property type="entry name" value="5-COMe_2-OHmuconate_Isoase"/>
</dbReference>
<accession>A0A9X1NB44</accession>
<dbReference type="Pfam" id="PF02962">
    <property type="entry name" value="CHMI"/>
    <property type="match status" value="1"/>
</dbReference>
<dbReference type="Gene3D" id="3.30.429.10">
    <property type="entry name" value="Macrophage Migration Inhibitory Factor"/>
    <property type="match status" value="1"/>
</dbReference>
<sequence>MPHLIIECGARLSASVRDRLIRDAHQALLESGQVRKPTDLKSRLVQVEQDLVGQDSPELTFVHAELRLLAGRSAETRQELADLLLKTLTQDLAPEVQASVEVRELAATYAKRQPS</sequence>
<reference evidence="1" key="1">
    <citation type="submission" date="2021-11" db="EMBL/GenBank/DDBJ databases">
        <title>Streptomyces corallinus and Kineosporia corallina sp. nov., two new coral-derived marine actinobacteria.</title>
        <authorList>
            <person name="Buangrab K."/>
            <person name="Sutthacheep M."/>
            <person name="Yeemin T."/>
            <person name="Harunari E."/>
            <person name="Igarashi Y."/>
            <person name="Sripreechasak P."/>
            <person name="Kanchanasin P."/>
            <person name="Tanasupawat S."/>
            <person name="Phongsopitanun W."/>
        </authorList>
    </citation>
    <scope>NUCLEOTIDE SEQUENCE</scope>
    <source>
        <strain evidence="1">JCM 31032</strain>
    </source>
</reference>
<proteinExistence type="predicted"/>
<dbReference type="PANTHER" id="PTHR37950:SF1">
    <property type="entry name" value="4-HYDROXYPHENYLACETATE CATABOLISM PROTEIN"/>
    <property type="match status" value="1"/>
</dbReference>
<dbReference type="SUPFAM" id="SSF55331">
    <property type="entry name" value="Tautomerase/MIF"/>
    <property type="match status" value="1"/>
</dbReference>
<comment type="caution">
    <text evidence="1">The sequence shown here is derived from an EMBL/GenBank/DDBJ whole genome shotgun (WGS) entry which is preliminary data.</text>
</comment>
<dbReference type="RefSeq" id="WP_231439598.1">
    <property type="nucleotide sequence ID" value="NZ_JAJOMB010000003.1"/>
</dbReference>
<organism evidence="1 2">
    <name type="scientific">Kineosporia babensis</name>
    <dbReference type="NCBI Taxonomy" id="499548"/>
    <lineage>
        <taxon>Bacteria</taxon>
        <taxon>Bacillati</taxon>
        <taxon>Actinomycetota</taxon>
        <taxon>Actinomycetes</taxon>
        <taxon>Kineosporiales</taxon>
        <taxon>Kineosporiaceae</taxon>
        <taxon>Kineosporia</taxon>
    </lineage>
</organism>
<dbReference type="PANTHER" id="PTHR37950">
    <property type="entry name" value="4-HYDROXYPHENYLACETATE CATABOLISM PROTEIN"/>
    <property type="match status" value="1"/>
</dbReference>
<protein>
    <submittedName>
        <fullName evidence="1">5-carboxymethyl-2-hydroxymuconate Delta-isomerase</fullName>
    </submittedName>
</protein>
<dbReference type="InterPro" id="IPR014347">
    <property type="entry name" value="Tautomerase/MIF_sf"/>
</dbReference>
<dbReference type="CDD" id="cd00580">
    <property type="entry name" value="CHMI"/>
    <property type="match status" value="1"/>
</dbReference>
<dbReference type="AlphaFoldDB" id="A0A9X1NB44"/>
<name>A0A9X1NB44_9ACTN</name>
<dbReference type="GO" id="GO:0008704">
    <property type="term" value="F:5-carboxymethyl-2-hydroxymuconate delta-isomerase activity"/>
    <property type="evidence" value="ECO:0007669"/>
    <property type="project" value="InterPro"/>
</dbReference>
<keyword evidence="2" id="KW-1185">Reference proteome</keyword>
<evidence type="ECO:0000313" key="2">
    <source>
        <dbReference type="Proteomes" id="UP001138997"/>
    </source>
</evidence>
<dbReference type="EMBL" id="JAJOMB010000003">
    <property type="protein sequence ID" value="MCD5310589.1"/>
    <property type="molecule type" value="Genomic_DNA"/>
</dbReference>